<proteinExistence type="predicted"/>
<feature type="non-terminal residue" evidence="1">
    <location>
        <position position="500"/>
    </location>
</feature>
<organism evidence="1 2">
    <name type="scientific">Acaulospora colombiana</name>
    <dbReference type="NCBI Taxonomy" id="27376"/>
    <lineage>
        <taxon>Eukaryota</taxon>
        <taxon>Fungi</taxon>
        <taxon>Fungi incertae sedis</taxon>
        <taxon>Mucoromycota</taxon>
        <taxon>Glomeromycotina</taxon>
        <taxon>Glomeromycetes</taxon>
        <taxon>Diversisporales</taxon>
        <taxon>Acaulosporaceae</taxon>
        <taxon>Acaulospora</taxon>
    </lineage>
</organism>
<gene>
    <name evidence="1" type="ORF">ACOLOM_LOCUS10109</name>
</gene>
<evidence type="ECO:0000313" key="1">
    <source>
        <dbReference type="EMBL" id="CAG8698045.1"/>
    </source>
</evidence>
<sequence>PFTIGVARTSTVLPLVLMDPAKKRSASQANLAFANRPTKRRQAPRQPSSQPFSLSILSLPSQARVLDLAGSAFAYMSKALNAEPTPINREDGVDVDIPGSFPARNPSALANGEASPEKKEESGGEDEEGDDQDESLTYQREMSEVLTQTHDSSDGSPVPDTPLQSKAGSSSPMRDMSVYGTTFASERSTPLSTSPRKGAIRKPVLKVGFRHHAHPLKKQHELEQRMKHTKELFLLKRARGYSQDLSTFRGELSAVINPGIISHDCVGYMSYREHLEAFLAATDKKLIPRFSTSELLAKRNKERDEEIERRLRPKLPDFLPPEDEQKVKQSLTNKSFLAKVAREQVTAQDLSRLRPGQWLNDEIINLYGAMISERAAKFEEAQSQKQAFSEGTGVNGYGHSPNGKGKSKASNGLEGIGEPWKVHVFNTYFMSKLQEMGYEKSRLNKWTKKDGRISLERMALNKRTATIVGHAVFTAPNDPRDYGAGVAPTEIVTLILGLFW</sequence>
<reference evidence="1" key="1">
    <citation type="submission" date="2021-06" db="EMBL/GenBank/DDBJ databases">
        <authorList>
            <person name="Kallberg Y."/>
            <person name="Tangrot J."/>
            <person name="Rosling A."/>
        </authorList>
    </citation>
    <scope>NUCLEOTIDE SEQUENCE</scope>
    <source>
        <strain evidence="1">CL356</strain>
    </source>
</reference>
<comment type="caution">
    <text evidence="1">The sequence shown here is derived from an EMBL/GenBank/DDBJ whole genome shotgun (WGS) entry which is preliminary data.</text>
</comment>
<accession>A0ACA9P8V5</accession>
<dbReference type="Proteomes" id="UP000789525">
    <property type="component" value="Unassembled WGS sequence"/>
</dbReference>
<protein>
    <submittedName>
        <fullName evidence="1">1751_t:CDS:1</fullName>
    </submittedName>
</protein>
<evidence type="ECO:0000313" key="2">
    <source>
        <dbReference type="Proteomes" id="UP000789525"/>
    </source>
</evidence>
<name>A0ACA9P8V5_9GLOM</name>
<keyword evidence="2" id="KW-1185">Reference proteome</keyword>
<feature type="non-terminal residue" evidence="1">
    <location>
        <position position="1"/>
    </location>
</feature>
<dbReference type="EMBL" id="CAJVPT010031545">
    <property type="protein sequence ID" value="CAG8698045.1"/>
    <property type="molecule type" value="Genomic_DNA"/>
</dbReference>